<evidence type="ECO:0000313" key="2">
    <source>
        <dbReference type="EMBL" id="KAF5845090.1"/>
    </source>
</evidence>
<name>A0A8H5ZBP6_COCSA</name>
<comment type="caution">
    <text evidence="2">The sequence shown here is derived from an EMBL/GenBank/DDBJ whole genome shotgun (WGS) entry which is preliminary data.</text>
</comment>
<proteinExistence type="predicted"/>
<reference evidence="2" key="1">
    <citation type="submission" date="2019-11" db="EMBL/GenBank/DDBJ databases">
        <title>Bipolaris sorokiniana Genome sequencing.</title>
        <authorList>
            <person name="Wang H."/>
        </authorList>
    </citation>
    <scope>NUCLEOTIDE SEQUENCE</scope>
</reference>
<organism evidence="2 3">
    <name type="scientific">Cochliobolus sativus</name>
    <name type="common">Common root rot and spot blotch fungus</name>
    <name type="synonym">Bipolaris sorokiniana</name>
    <dbReference type="NCBI Taxonomy" id="45130"/>
    <lineage>
        <taxon>Eukaryota</taxon>
        <taxon>Fungi</taxon>
        <taxon>Dikarya</taxon>
        <taxon>Ascomycota</taxon>
        <taxon>Pezizomycotina</taxon>
        <taxon>Dothideomycetes</taxon>
        <taxon>Pleosporomycetidae</taxon>
        <taxon>Pleosporales</taxon>
        <taxon>Pleosporineae</taxon>
        <taxon>Pleosporaceae</taxon>
        <taxon>Bipolaris</taxon>
    </lineage>
</organism>
<dbReference type="Proteomes" id="UP000624244">
    <property type="component" value="Unassembled WGS sequence"/>
</dbReference>
<evidence type="ECO:0000313" key="3">
    <source>
        <dbReference type="Proteomes" id="UP000624244"/>
    </source>
</evidence>
<protein>
    <submittedName>
        <fullName evidence="2">Uncharacterized protein</fullName>
    </submittedName>
</protein>
<gene>
    <name evidence="2" type="ORF">GGP41_001142</name>
</gene>
<sequence>MTWQTHRGYFSNHFCVLFGNLDRKYIRRSFRSVLLWVNLSHPGKSALPYTPTTRHPTYPTETTSIPAACKE</sequence>
<feature type="compositionally biased region" description="Low complexity" evidence="1">
    <location>
        <begin position="48"/>
        <end position="63"/>
    </location>
</feature>
<dbReference type="AlphaFoldDB" id="A0A8H5ZBP6"/>
<evidence type="ECO:0000256" key="1">
    <source>
        <dbReference type="SAM" id="MobiDB-lite"/>
    </source>
</evidence>
<feature type="region of interest" description="Disordered" evidence="1">
    <location>
        <begin position="48"/>
        <end position="71"/>
    </location>
</feature>
<dbReference type="EMBL" id="WNKQ01000020">
    <property type="protein sequence ID" value="KAF5845090.1"/>
    <property type="molecule type" value="Genomic_DNA"/>
</dbReference>
<accession>A0A8H5ZBP6</accession>